<dbReference type="EMBL" id="JBBJCI010000365">
    <property type="protein sequence ID" value="KAK7232916.1"/>
    <property type="molecule type" value="Genomic_DNA"/>
</dbReference>
<proteinExistence type="predicted"/>
<evidence type="ECO:0000259" key="10">
    <source>
        <dbReference type="PROSITE" id="PS51324"/>
    </source>
</evidence>
<keyword evidence="13" id="KW-1185">Reference proteome</keyword>
<dbReference type="InterPro" id="IPR036774">
    <property type="entry name" value="ERV/ALR_sulphydryl_oxid_sf"/>
</dbReference>
<dbReference type="PANTHER" id="PTHR12645:SF0">
    <property type="entry name" value="FAD-LINKED SULFHYDRYL OXIDASE ALR"/>
    <property type="match status" value="1"/>
</dbReference>
<dbReference type="PROSITE" id="PS00194">
    <property type="entry name" value="THIOREDOXIN_1"/>
    <property type="match status" value="1"/>
</dbReference>
<name>A0ABR1FLC5_AURAN</name>
<dbReference type="PANTHER" id="PTHR12645">
    <property type="entry name" value="ALR/ERV"/>
    <property type="match status" value="1"/>
</dbReference>
<evidence type="ECO:0000256" key="9">
    <source>
        <dbReference type="SAM" id="SignalP"/>
    </source>
</evidence>
<dbReference type="EC" id="1.8.3.2" evidence="7"/>
<dbReference type="Proteomes" id="UP001363151">
    <property type="component" value="Unassembled WGS sequence"/>
</dbReference>
<feature type="signal peptide" evidence="9">
    <location>
        <begin position="1"/>
        <end position="16"/>
    </location>
</feature>
<keyword evidence="3 7" id="KW-0274">FAD</keyword>
<evidence type="ECO:0000256" key="8">
    <source>
        <dbReference type="SAM" id="MobiDB-lite"/>
    </source>
</evidence>
<sequence length="565" mass="60960">MRRAVALLGVAALARAAFYPADGPVATLDPYNFDAFVEAAPLTIVEFYAPWCGHCQQVAPGYLAAAAALSEKHGGRVAFGAMDESDEDNRRLRAGSEDMYDFKHYPALVVFYGREGGLSIGRQLLASDGLHGPKKDALGHTWDRYYGGTERAELEFWVEALLDGKNPIVEERTVLKPGLYRDDARNDGLVEELDAEGLASIAKGARDVNAVWVVEFYSDRCPHCKTLVPEMISAAEKLRKSLGKTQVFFEASDEHGVAGLPWVTGWYDGQRLEDMAGLSDAQSVVRWGTRMHQTKWKRKAGDAPEDDDVPDDGLTPTCRNADICTCSNDPPTCRCAPSAYSRGCCNMNCGDCGDLCAALSGKKKKKPKEPPVVEKKDAAKKEPPVVEKWPGTWEKKGAVAVDAAGGAAAAPAANGTAWREALGAHTWFYLHTFAAKYPDAPTEADKVAARWQVASLAQHYPCHVCRGHLQKKLLSKALGPVDVDGREKLSTWMCRLHNLVNADLGKPAHACGILQLDAIYLKDCGDCKAGSAFSSGGKGEAAGERPFFAAAYAADPALYVGAYGS</sequence>
<dbReference type="Pfam" id="PF04777">
    <property type="entry name" value="Evr1_Alr"/>
    <property type="match status" value="1"/>
</dbReference>
<organism evidence="12 13">
    <name type="scientific">Aureococcus anophagefferens</name>
    <name type="common">Harmful bloom alga</name>
    <dbReference type="NCBI Taxonomy" id="44056"/>
    <lineage>
        <taxon>Eukaryota</taxon>
        <taxon>Sar</taxon>
        <taxon>Stramenopiles</taxon>
        <taxon>Ochrophyta</taxon>
        <taxon>Pelagophyceae</taxon>
        <taxon>Pelagomonadales</taxon>
        <taxon>Pelagomonadaceae</taxon>
        <taxon>Aureococcus</taxon>
    </lineage>
</organism>
<feature type="domain" description="Thioredoxin" evidence="11">
    <location>
        <begin position="6"/>
        <end position="163"/>
    </location>
</feature>
<evidence type="ECO:0000256" key="3">
    <source>
        <dbReference type="ARBA" id="ARBA00022827"/>
    </source>
</evidence>
<dbReference type="SUPFAM" id="SSF52833">
    <property type="entry name" value="Thioredoxin-like"/>
    <property type="match status" value="2"/>
</dbReference>
<dbReference type="Pfam" id="PF00085">
    <property type="entry name" value="Thioredoxin"/>
    <property type="match status" value="2"/>
</dbReference>
<evidence type="ECO:0000259" key="11">
    <source>
        <dbReference type="PROSITE" id="PS51352"/>
    </source>
</evidence>
<evidence type="ECO:0000256" key="7">
    <source>
        <dbReference type="RuleBase" id="RU371123"/>
    </source>
</evidence>
<evidence type="ECO:0000256" key="2">
    <source>
        <dbReference type="ARBA" id="ARBA00022630"/>
    </source>
</evidence>
<dbReference type="InterPro" id="IPR036249">
    <property type="entry name" value="Thioredoxin-like_sf"/>
</dbReference>
<evidence type="ECO:0000256" key="6">
    <source>
        <dbReference type="ARBA" id="ARBA00023180"/>
    </source>
</evidence>
<dbReference type="CDD" id="cd02961">
    <property type="entry name" value="PDI_a_family"/>
    <property type="match status" value="1"/>
</dbReference>
<evidence type="ECO:0000256" key="5">
    <source>
        <dbReference type="ARBA" id="ARBA00023157"/>
    </source>
</evidence>
<evidence type="ECO:0000256" key="1">
    <source>
        <dbReference type="ARBA" id="ARBA00001974"/>
    </source>
</evidence>
<evidence type="ECO:0000313" key="12">
    <source>
        <dbReference type="EMBL" id="KAK7232916.1"/>
    </source>
</evidence>
<protein>
    <recommendedName>
        <fullName evidence="7">Sulfhydryl oxidase</fullName>
        <ecNumber evidence="7">1.8.3.2</ecNumber>
    </recommendedName>
</protein>
<evidence type="ECO:0000256" key="4">
    <source>
        <dbReference type="ARBA" id="ARBA00023002"/>
    </source>
</evidence>
<keyword evidence="9" id="KW-0732">Signal</keyword>
<feature type="domain" description="ERV/ALR sulfhydryl oxidase" evidence="10">
    <location>
        <begin position="414"/>
        <end position="520"/>
    </location>
</feature>
<feature type="chain" id="PRO_5047089140" description="Sulfhydryl oxidase" evidence="9">
    <location>
        <begin position="17"/>
        <end position="565"/>
    </location>
</feature>
<dbReference type="InterPro" id="IPR017905">
    <property type="entry name" value="ERV/ALR_sulphydryl_oxidase"/>
</dbReference>
<dbReference type="InterPro" id="IPR017937">
    <property type="entry name" value="Thioredoxin_CS"/>
</dbReference>
<keyword evidence="2 7" id="KW-0285">Flavoprotein</keyword>
<accession>A0ABR1FLC5</accession>
<feature type="compositionally biased region" description="Basic and acidic residues" evidence="8">
    <location>
        <begin position="368"/>
        <end position="385"/>
    </location>
</feature>
<dbReference type="InterPro" id="IPR013766">
    <property type="entry name" value="Thioredoxin_domain"/>
</dbReference>
<keyword evidence="6" id="KW-0325">Glycoprotein</keyword>
<dbReference type="SUPFAM" id="SSF69000">
    <property type="entry name" value="FAD-dependent thiol oxidase"/>
    <property type="match status" value="1"/>
</dbReference>
<comment type="cofactor">
    <cofactor evidence="1 7">
        <name>FAD</name>
        <dbReference type="ChEBI" id="CHEBI:57692"/>
    </cofactor>
</comment>
<gene>
    <name evidence="12" type="ORF">SO694_00036276</name>
</gene>
<dbReference type="InterPro" id="IPR039799">
    <property type="entry name" value="ALR/ERV"/>
</dbReference>
<feature type="region of interest" description="Disordered" evidence="8">
    <location>
        <begin position="363"/>
        <end position="385"/>
    </location>
</feature>
<dbReference type="Gene3D" id="3.40.30.10">
    <property type="entry name" value="Glutaredoxin"/>
    <property type="match status" value="2"/>
</dbReference>
<dbReference type="PROSITE" id="PS51352">
    <property type="entry name" value="THIOREDOXIN_2"/>
    <property type="match status" value="1"/>
</dbReference>
<evidence type="ECO:0000313" key="13">
    <source>
        <dbReference type="Proteomes" id="UP001363151"/>
    </source>
</evidence>
<dbReference type="PROSITE" id="PS51324">
    <property type="entry name" value="ERV_ALR"/>
    <property type="match status" value="1"/>
</dbReference>
<dbReference type="Gene3D" id="1.20.120.310">
    <property type="entry name" value="ERV/ALR sulfhydryl oxidase domain"/>
    <property type="match status" value="1"/>
</dbReference>
<reference evidence="12 13" key="1">
    <citation type="submission" date="2024-03" db="EMBL/GenBank/DDBJ databases">
        <title>Aureococcus anophagefferens CCMP1851 and Kratosvirus quantuckense: Draft genome of a second virus-susceptible host strain in the model system.</title>
        <authorList>
            <person name="Chase E."/>
            <person name="Truchon A.R."/>
            <person name="Schepens W."/>
            <person name="Wilhelm S.W."/>
        </authorList>
    </citation>
    <scope>NUCLEOTIDE SEQUENCE [LARGE SCALE GENOMIC DNA]</scope>
    <source>
        <strain evidence="12 13">CCMP1851</strain>
    </source>
</reference>
<comment type="catalytic activity">
    <reaction evidence="7">
        <text>2 R'C(R)SH + O2 = R'C(R)S-S(R)CR' + H2O2</text>
        <dbReference type="Rhea" id="RHEA:17357"/>
        <dbReference type="ChEBI" id="CHEBI:15379"/>
        <dbReference type="ChEBI" id="CHEBI:16240"/>
        <dbReference type="ChEBI" id="CHEBI:16520"/>
        <dbReference type="ChEBI" id="CHEBI:17412"/>
        <dbReference type="EC" id="1.8.3.2"/>
    </reaction>
</comment>
<keyword evidence="5" id="KW-1015">Disulfide bond</keyword>
<comment type="caution">
    <text evidence="12">The sequence shown here is derived from an EMBL/GenBank/DDBJ whole genome shotgun (WGS) entry which is preliminary data.</text>
</comment>
<keyword evidence="4 7" id="KW-0560">Oxidoreductase</keyword>